<name>A0ABY0HE32_9PEZI</name>
<keyword evidence="3" id="KW-1185">Reference proteome</keyword>
<feature type="compositionally biased region" description="Acidic residues" evidence="1">
    <location>
        <begin position="118"/>
        <end position="129"/>
    </location>
</feature>
<dbReference type="PANTHER" id="PTHR35391">
    <property type="entry name" value="C2H2-TYPE DOMAIN-CONTAINING PROTEIN-RELATED"/>
    <property type="match status" value="1"/>
</dbReference>
<accession>A0ABY0HE32</accession>
<dbReference type="EMBL" id="QJNS01000056">
    <property type="protein sequence ID" value="RYO90450.1"/>
    <property type="molecule type" value="Genomic_DNA"/>
</dbReference>
<sequence length="386" mass="43366">MTEPDGTAHRTGSVKEAFSQVISVLRSIPARSTEAVEDSRERFLLWAGNVGALHRPEATLSLEHRLRDLPEALEQIWMYLGELRETLGELRDLISDSSPVRRGYDPKHYLEERKQDDVEGDDASGESDGECEQELLDIISEYLSALFRIAVIIRTATARDRYDRALQYSNADFLDHFDIDYVRTRYPKLNGHHVLAQGLGRAITNRRKFIAYSRDHGDRLHADGSRKMEPHLETLKQKQKEKDPALDTTSRSGALPERDRADAFTGKESSKETTLLPAKVNMNNLAVTTEEENDNVSFVSASTSFNTEGSVLTLPSLEDISQGKPEFECPICRTIQRLPARKIVMGLFSQTAVHGFNTSYNTASTMAAPYATQGHIRRGKSLGNIW</sequence>
<dbReference type="Proteomes" id="UP000294003">
    <property type="component" value="Unassembled WGS sequence"/>
</dbReference>
<organism evidence="2 3">
    <name type="scientific">Monosporascus cannonballus</name>
    <dbReference type="NCBI Taxonomy" id="155416"/>
    <lineage>
        <taxon>Eukaryota</taxon>
        <taxon>Fungi</taxon>
        <taxon>Dikarya</taxon>
        <taxon>Ascomycota</taxon>
        <taxon>Pezizomycotina</taxon>
        <taxon>Sordariomycetes</taxon>
        <taxon>Xylariomycetidae</taxon>
        <taxon>Xylariales</taxon>
        <taxon>Xylariales incertae sedis</taxon>
        <taxon>Monosporascus</taxon>
    </lineage>
</organism>
<dbReference type="PANTHER" id="PTHR35391:SF7">
    <property type="entry name" value="C2H2-TYPE DOMAIN-CONTAINING PROTEIN"/>
    <property type="match status" value="1"/>
</dbReference>
<proteinExistence type="predicted"/>
<reference evidence="2 3" key="1">
    <citation type="submission" date="2018-06" db="EMBL/GenBank/DDBJ databases">
        <title>Complete Genomes of Monosporascus.</title>
        <authorList>
            <person name="Robinson A.J."/>
            <person name="Natvig D.O."/>
        </authorList>
    </citation>
    <scope>NUCLEOTIDE SEQUENCE [LARGE SCALE GENOMIC DNA]</scope>
    <source>
        <strain evidence="2 3">CBS 609.92</strain>
    </source>
</reference>
<feature type="region of interest" description="Disordered" evidence="1">
    <location>
        <begin position="219"/>
        <end position="272"/>
    </location>
</feature>
<feature type="compositionally biased region" description="Basic and acidic residues" evidence="1">
    <location>
        <begin position="104"/>
        <end position="117"/>
    </location>
</feature>
<feature type="compositionally biased region" description="Basic and acidic residues" evidence="1">
    <location>
        <begin position="219"/>
        <end position="245"/>
    </location>
</feature>
<feature type="region of interest" description="Disordered" evidence="1">
    <location>
        <begin position="104"/>
        <end position="129"/>
    </location>
</feature>
<evidence type="ECO:0000313" key="3">
    <source>
        <dbReference type="Proteomes" id="UP000294003"/>
    </source>
</evidence>
<evidence type="ECO:0000313" key="2">
    <source>
        <dbReference type="EMBL" id="RYO90450.1"/>
    </source>
</evidence>
<evidence type="ECO:0000256" key="1">
    <source>
        <dbReference type="SAM" id="MobiDB-lite"/>
    </source>
</evidence>
<evidence type="ECO:0008006" key="4">
    <source>
        <dbReference type="Google" id="ProtNLM"/>
    </source>
</evidence>
<comment type="caution">
    <text evidence="2">The sequence shown here is derived from an EMBL/GenBank/DDBJ whole genome shotgun (WGS) entry which is preliminary data.</text>
</comment>
<protein>
    <recommendedName>
        <fullName evidence="4">Prion-inhibition and propagation HeLo domain-containing protein</fullName>
    </recommendedName>
</protein>
<gene>
    <name evidence="2" type="ORF">DL762_002654</name>
</gene>